<dbReference type="Proteomes" id="UP001470230">
    <property type="component" value="Unassembled WGS sequence"/>
</dbReference>
<accession>A0ABR2JDV1</accession>
<sequence>MSKDFTSFRNFMIYLSLFLCKVLSYDYVLTTRFYKDILGAKLIVNEVELTIDRETIEFTTNYQVQSTFVKFIYNTCGEENKFTISANNKEIVLNARKSPYILRCIRDEGDYKATVKNSFSDEDLNAQLFIGSVELPKGQSKELEETSSYGIYQDLYIQTSNCRQKVLFDTVIGKIGGEVIEINDDIFRQTTDSNIKFCGFYYINLKGNAPEQTTIKYVIDGRGITSNKAIWPSDGNLKIEKGYNFNVYFYYSNEVCQDDVSALQTFSASQKNVVQNIDFNEFFPLNCKYYELTIDVKVSDEAYEFGYTFLHEEPRVYKELTTNPTALSFSTRKYISVVLLKSPAQFSCSKELVGNSGQTDQVRPPTITIKDSDIPDKCKTEEVKRIKFLNSLSNQKYSLFCIINEQAYEISKDVGYQHEFKDVTTVKFQVKYQENSCDLTKTLSVSLDSSYEFKITDDDVPKNCFPDMPDDTDSSNAPSSDCEEIPENEAKETECLTCNDGKTLCIECFDPDHYIPDDKGSCVLKCVEGENHCQKCNEEKTKCLECEEGFELVNDVCVATGTGKEEKKKGLSGGAIAGIVIGCVAAVGIAGVLVWYFVFYRKSKVACSEDVEP</sequence>
<dbReference type="InterPro" id="IPR009030">
    <property type="entry name" value="Growth_fac_rcpt_cys_sf"/>
</dbReference>
<dbReference type="EMBL" id="JAPFFF010000012">
    <property type="protein sequence ID" value="KAK8876136.1"/>
    <property type="molecule type" value="Genomic_DNA"/>
</dbReference>
<protein>
    <submittedName>
        <fullName evidence="2">Uncharacterized protein</fullName>
    </submittedName>
</protein>
<name>A0ABR2JDV1_9EUKA</name>
<evidence type="ECO:0000256" key="1">
    <source>
        <dbReference type="SAM" id="Phobius"/>
    </source>
</evidence>
<organism evidence="2 3">
    <name type="scientific">Tritrichomonas musculus</name>
    <dbReference type="NCBI Taxonomy" id="1915356"/>
    <lineage>
        <taxon>Eukaryota</taxon>
        <taxon>Metamonada</taxon>
        <taxon>Parabasalia</taxon>
        <taxon>Tritrichomonadida</taxon>
        <taxon>Tritrichomonadidae</taxon>
        <taxon>Tritrichomonas</taxon>
    </lineage>
</organism>
<dbReference type="SUPFAM" id="SSF57184">
    <property type="entry name" value="Growth factor receptor domain"/>
    <property type="match status" value="1"/>
</dbReference>
<reference evidence="2 3" key="1">
    <citation type="submission" date="2024-04" db="EMBL/GenBank/DDBJ databases">
        <title>Tritrichomonas musculus Genome.</title>
        <authorList>
            <person name="Alves-Ferreira E."/>
            <person name="Grigg M."/>
            <person name="Lorenzi H."/>
            <person name="Galac M."/>
        </authorList>
    </citation>
    <scope>NUCLEOTIDE SEQUENCE [LARGE SCALE GENOMIC DNA]</scope>
    <source>
        <strain evidence="2 3">EAF2021</strain>
    </source>
</reference>
<gene>
    <name evidence="2" type="ORF">M9Y10_006324</name>
</gene>
<keyword evidence="1" id="KW-0472">Membrane</keyword>
<evidence type="ECO:0000313" key="3">
    <source>
        <dbReference type="Proteomes" id="UP001470230"/>
    </source>
</evidence>
<proteinExistence type="predicted"/>
<keyword evidence="1" id="KW-1133">Transmembrane helix</keyword>
<evidence type="ECO:0000313" key="2">
    <source>
        <dbReference type="EMBL" id="KAK8876136.1"/>
    </source>
</evidence>
<feature type="transmembrane region" description="Helical" evidence="1">
    <location>
        <begin position="575"/>
        <end position="598"/>
    </location>
</feature>
<keyword evidence="3" id="KW-1185">Reference proteome</keyword>
<keyword evidence="1" id="KW-0812">Transmembrane</keyword>
<comment type="caution">
    <text evidence="2">The sequence shown here is derived from an EMBL/GenBank/DDBJ whole genome shotgun (WGS) entry which is preliminary data.</text>
</comment>